<evidence type="ECO:0000313" key="3">
    <source>
        <dbReference type="Proteomes" id="UP000078463"/>
    </source>
</evidence>
<dbReference type="Proteomes" id="UP000078463">
    <property type="component" value="Chromosome"/>
</dbReference>
<accession>A0A191UDY0</accession>
<dbReference type="AlphaFoldDB" id="A0A191UDY0"/>
<dbReference type="KEGG" id="pwu:A8O14_02720"/>
<feature type="compositionally biased region" description="Polar residues" evidence="1">
    <location>
        <begin position="11"/>
        <end position="29"/>
    </location>
</feature>
<reference evidence="3" key="1">
    <citation type="submission" date="2016-05" db="EMBL/GenBank/DDBJ databases">
        <title>Polynucleobacter sp. QLW-P1FAT50C-4 genome.</title>
        <authorList>
            <person name="Hahn M.W."/>
        </authorList>
    </citation>
    <scope>NUCLEOTIDE SEQUENCE [LARGE SCALE GENOMIC DNA]</scope>
    <source>
        <strain evidence="3">QLW-P1FAT50C-4</strain>
    </source>
</reference>
<protein>
    <submittedName>
        <fullName evidence="2">Uncharacterized protein</fullName>
    </submittedName>
</protein>
<gene>
    <name evidence="2" type="ORF">A8O14_02720</name>
</gene>
<evidence type="ECO:0000313" key="2">
    <source>
        <dbReference type="EMBL" id="ANI99100.1"/>
    </source>
</evidence>
<name>A0A191UDY0_9BURK</name>
<dbReference type="EMBL" id="CP015922">
    <property type="protein sequence ID" value="ANI99100.1"/>
    <property type="molecule type" value="Genomic_DNA"/>
</dbReference>
<dbReference type="RefSeq" id="WP_068948105.1">
    <property type="nucleotide sequence ID" value="NZ_CP015922.1"/>
</dbReference>
<feature type="region of interest" description="Disordered" evidence="1">
    <location>
        <begin position="1"/>
        <end position="29"/>
    </location>
</feature>
<keyword evidence="3" id="KW-1185">Reference proteome</keyword>
<organism evidence="2 3">
    <name type="scientific">Polynucleobacter wuianus</name>
    <dbReference type="NCBI Taxonomy" id="1743168"/>
    <lineage>
        <taxon>Bacteria</taxon>
        <taxon>Pseudomonadati</taxon>
        <taxon>Pseudomonadota</taxon>
        <taxon>Betaproteobacteria</taxon>
        <taxon>Burkholderiales</taxon>
        <taxon>Burkholderiaceae</taxon>
        <taxon>Polynucleobacter</taxon>
    </lineage>
</organism>
<sequence length="65" mass="6950">MTMQFFKETADSSQLFKQGPSVGTDNISSTSVPGNLSDILRSTPAVQSTHLVVNIIRDQVAVKGV</sequence>
<evidence type="ECO:0000256" key="1">
    <source>
        <dbReference type="SAM" id="MobiDB-lite"/>
    </source>
</evidence>
<proteinExistence type="predicted"/>